<accession>A0A8S1IV51</accession>
<protein>
    <recommendedName>
        <fullName evidence="2">Helicase-associated domain-containing protein</fullName>
    </recommendedName>
</protein>
<evidence type="ECO:0000256" key="1">
    <source>
        <dbReference type="SAM" id="MobiDB-lite"/>
    </source>
</evidence>
<feature type="domain" description="Helicase-associated" evidence="2">
    <location>
        <begin position="192"/>
        <end position="258"/>
    </location>
</feature>
<dbReference type="OrthoDB" id="513765at2759"/>
<feature type="domain" description="Helicase-associated" evidence="2">
    <location>
        <begin position="56"/>
        <end position="115"/>
    </location>
</feature>
<reference evidence="3" key="1">
    <citation type="submission" date="2020-12" db="EMBL/GenBank/DDBJ databases">
        <authorList>
            <person name="Iha C."/>
        </authorList>
    </citation>
    <scope>NUCLEOTIDE SEQUENCE</scope>
</reference>
<dbReference type="Gene3D" id="6.10.140.530">
    <property type="match status" value="4"/>
</dbReference>
<evidence type="ECO:0000313" key="4">
    <source>
        <dbReference type="Proteomes" id="UP000708148"/>
    </source>
</evidence>
<dbReference type="AlphaFoldDB" id="A0A8S1IV51"/>
<comment type="caution">
    <text evidence="3">The sequence shown here is derived from an EMBL/GenBank/DDBJ whole genome shotgun (WGS) entry which is preliminary data.</text>
</comment>
<dbReference type="PANTHER" id="PTHR33418">
    <property type="entry name" value="HELICASE-ASSOCIATED"/>
    <property type="match status" value="1"/>
</dbReference>
<sequence>MLAPGGAPMMWRRGGLSTYQGSRRCPGGFDREAGRMTSRAESISDKSRAPRATRRRRAFSDWYEVLLKYKEEHGHCKVPQNYPGGLGKWVSRQRVKWKCGVLDVEAYHQLCAVDFVFDADEHTWTQHFKDLCDFHDRHGHCDVSHSDQDAAVKYPGLADWVSLQRHTHKRGRLPEDRRRRLSGLGFTWQQQEYRWQQRFNELVEFQKEHGHCNVPRDWPENPQLGDWVNAVRKKYQGTGNNVASITVAQEAALKAIGFDFAPWERCWNDNYALLRELVAERGSLGTRLPNRGKYSGLRDWANRQVYLNRTGQLSRERWRRLNVVGFVWDVNELAWNSGLEALGELVQERGPQTAYLFLELLDGALLLKEAKSGRRNTMGGSTVTKGKTDLRDLVAWFRNTRRAALAGELSDRRIEQLATLGFLWNVQGDDGGTGSRSQMLEDMHKQGAELQ</sequence>
<gene>
    <name evidence="3" type="ORF">OSTQU699_LOCUS3084</name>
</gene>
<proteinExistence type="predicted"/>
<dbReference type="Pfam" id="PF03457">
    <property type="entry name" value="HA"/>
    <property type="match status" value="3"/>
</dbReference>
<dbReference type="InterPro" id="IPR005114">
    <property type="entry name" value="Helicase_assoc"/>
</dbReference>
<feature type="domain" description="Helicase-associated" evidence="2">
    <location>
        <begin position="121"/>
        <end position="186"/>
    </location>
</feature>
<evidence type="ECO:0000313" key="3">
    <source>
        <dbReference type="EMBL" id="CAD7697723.1"/>
    </source>
</evidence>
<dbReference type="EMBL" id="CAJHUC010000704">
    <property type="protein sequence ID" value="CAD7697723.1"/>
    <property type="molecule type" value="Genomic_DNA"/>
</dbReference>
<evidence type="ECO:0000259" key="2">
    <source>
        <dbReference type="Pfam" id="PF03457"/>
    </source>
</evidence>
<organism evidence="3 4">
    <name type="scientific">Ostreobium quekettii</name>
    <dbReference type="NCBI Taxonomy" id="121088"/>
    <lineage>
        <taxon>Eukaryota</taxon>
        <taxon>Viridiplantae</taxon>
        <taxon>Chlorophyta</taxon>
        <taxon>core chlorophytes</taxon>
        <taxon>Ulvophyceae</taxon>
        <taxon>TCBD clade</taxon>
        <taxon>Bryopsidales</taxon>
        <taxon>Ostreobineae</taxon>
        <taxon>Ostreobiaceae</taxon>
        <taxon>Ostreobium</taxon>
    </lineage>
</organism>
<name>A0A8S1IV51_9CHLO</name>
<feature type="region of interest" description="Disordered" evidence="1">
    <location>
        <begin position="29"/>
        <end position="52"/>
    </location>
</feature>
<dbReference type="PANTHER" id="PTHR33418:SF1">
    <property type="entry name" value="HELICASE-ASSOCIATED DOMAIN-CONTAINING PROTEIN"/>
    <property type="match status" value="1"/>
</dbReference>
<dbReference type="Proteomes" id="UP000708148">
    <property type="component" value="Unassembled WGS sequence"/>
</dbReference>
<keyword evidence="4" id="KW-1185">Reference proteome</keyword>